<dbReference type="GO" id="GO:0042274">
    <property type="term" value="P:ribosomal small subunit biogenesis"/>
    <property type="evidence" value="ECO:0007669"/>
    <property type="project" value="InterPro"/>
</dbReference>
<keyword evidence="3" id="KW-1185">Reference proteome</keyword>
<sequence length="531" mass="59651">MGKSKSAKPYIDKKNASTYHLLHRSQRDVAGDVLEEGDTSAAGMVLWPSPENNKQTDEKVLISEGQSNKMSEWRQKLESLGLLDEDPDKYLKPITGTGTFLDSNGHVGNALAHSRSKPLEEDGLLEVNRQFDSIPLSAELMDEEIAAALYGDFDESDMEQLNDDFVLDAAKEPEGEEAGSFDYDEHIRALMEKARREREDVVSLPQKHVGNNDQNFFAKLKPLAENDEDDNESFADIGSYYAEATIATTPGVVSALNPDEERALCEKFEEALLEYDSDEMGDCPEYEIHGTRELEGDAQVEAALDDFLLDKEDEIFMQGNRYREKKVGGSGFSALVGKQMVPASALEGLPIGCTESVEETLRTARETLAQPLQKPPTEEVLIDGKSYFSERLRNPWDCESILSTYSNMDNNPVTIEATRRRKKKKNKAYSPQTAPGEEIRLSTKTGLPISSRIDEDEDVDESILSVNRGIARQKGESAEEKRCRKNAIKREREMARIQKKKTREIFQEEFQKRSIDVMSDDIAGKSVFRYA</sequence>
<name>B7G379_PHATC</name>
<dbReference type="HOGENOM" id="CLU_029233_0_0_1"/>
<dbReference type="GO" id="GO:0005634">
    <property type="term" value="C:nucleus"/>
    <property type="evidence" value="ECO:0007669"/>
    <property type="project" value="TreeGrafter"/>
</dbReference>
<dbReference type="OrthoDB" id="5852896at2759"/>
<proteinExistence type="inferred from homology"/>
<gene>
    <name evidence="2" type="ORF">PHATRDRAFT_37596</name>
</gene>
<dbReference type="RefSeq" id="XP_002181571.1">
    <property type="nucleotide sequence ID" value="XM_002181535.1"/>
</dbReference>
<evidence type="ECO:0000313" key="3">
    <source>
        <dbReference type="Proteomes" id="UP000000759"/>
    </source>
</evidence>
<dbReference type="PaxDb" id="2850-Phatr37596"/>
<evidence type="ECO:0000313" key="2">
    <source>
        <dbReference type="EMBL" id="EEC46785.1"/>
    </source>
</evidence>
<dbReference type="OMA" id="YDENAET"/>
<dbReference type="Proteomes" id="UP000000759">
    <property type="component" value="Chromosome 13"/>
</dbReference>
<evidence type="ECO:0000256" key="1">
    <source>
        <dbReference type="ARBA" id="ARBA00009078"/>
    </source>
</evidence>
<accession>B7G379</accession>
<comment type="similarity">
    <text evidence="1">Belongs to the LTV1 family.</text>
</comment>
<dbReference type="PANTHER" id="PTHR21531">
    <property type="entry name" value="LOW-TEMPERATURE VIABILITY PROTEIN LTV1-RELATED"/>
    <property type="match status" value="1"/>
</dbReference>
<dbReference type="STRING" id="556484.B7G379"/>
<dbReference type="InParanoid" id="B7G379"/>
<organism evidence="2 3">
    <name type="scientific">Phaeodactylum tricornutum (strain CCAP 1055/1)</name>
    <dbReference type="NCBI Taxonomy" id="556484"/>
    <lineage>
        <taxon>Eukaryota</taxon>
        <taxon>Sar</taxon>
        <taxon>Stramenopiles</taxon>
        <taxon>Ochrophyta</taxon>
        <taxon>Bacillariophyta</taxon>
        <taxon>Bacillariophyceae</taxon>
        <taxon>Bacillariophycidae</taxon>
        <taxon>Naviculales</taxon>
        <taxon>Phaeodactylaceae</taxon>
        <taxon>Phaeodactylum</taxon>
    </lineage>
</organism>
<dbReference type="PANTHER" id="PTHR21531:SF0">
    <property type="entry name" value="PROTEIN LTV1 HOMOLOG"/>
    <property type="match status" value="1"/>
</dbReference>
<reference evidence="3" key="2">
    <citation type="submission" date="2008-08" db="EMBL/GenBank/DDBJ databases">
        <authorList>
            <consortium name="Diatom Consortium"/>
            <person name="Grigoriev I."/>
            <person name="Grimwood J."/>
            <person name="Kuo A."/>
            <person name="Otillar R.P."/>
            <person name="Salamov A."/>
            <person name="Detter J.C."/>
            <person name="Lindquist E."/>
            <person name="Shapiro H."/>
            <person name="Lucas S."/>
            <person name="Glavina del Rio T."/>
            <person name="Pitluck S."/>
            <person name="Rokhsar D."/>
            <person name="Bowler C."/>
        </authorList>
    </citation>
    <scope>GENOME REANNOTATION</scope>
    <source>
        <strain evidence="3">CCAP 1055/1</strain>
    </source>
</reference>
<reference evidence="2 3" key="1">
    <citation type="journal article" date="2008" name="Nature">
        <title>The Phaeodactylum genome reveals the evolutionary history of diatom genomes.</title>
        <authorList>
            <person name="Bowler C."/>
            <person name="Allen A.E."/>
            <person name="Badger J.H."/>
            <person name="Grimwood J."/>
            <person name="Jabbari K."/>
            <person name="Kuo A."/>
            <person name="Maheswari U."/>
            <person name="Martens C."/>
            <person name="Maumus F."/>
            <person name="Otillar R.P."/>
            <person name="Rayko E."/>
            <person name="Salamov A."/>
            <person name="Vandepoele K."/>
            <person name="Beszteri B."/>
            <person name="Gruber A."/>
            <person name="Heijde M."/>
            <person name="Katinka M."/>
            <person name="Mock T."/>
            <person name="Valentin K."/>
            <person name="Verret F."/>
            <person name="Berges J.A."/>
            <person name="Brownlee C."/>
            <person name="Cadoret J.P."/>
            <person name="Chiovitti A."/>
            <person name="Choi C.J."/>
            <person name="Coesel S."/>
            <person name="De Martino A."/>
            <person name="Detter J.C."/>
            <person name="Durkin C."/>
            <person name="Falciatore A."/>
            <person name="Fournet J."/>
            <person name="Haruta M."/>
            <person name="Huysman M.J."/>
            <person name="Jenkins B.D."/>
            <person name="Jiroutova K."/>
            <person name="Jorgensen R.E."/>
            <person name="Joubert Y."/>
            <person name="Kaplan A."/>
            <person name="Kroger N."/>
            <person name="Kroth P.G."/>
            <person name="La Roche J."/>
            <person name="Lindquist E."/>
            <person name="Lommer M."/>
            <person name="Martin-Jezequel V."/>
            <person name="Lopez P.J."/>
            <person name="Lucas S."/>
            <person name="Mangogna M."/>
            <person name="McGinnis K."/>
            <person name="Medlin L.K."/>
            <person name="Montsant A."/>
            <person name="Oudot-Le Secq M.P."/>
            <person name="Napoli C."/>
            <person name="Obornik M."/>
            <person name="Parker M.S."/>
            <person name="Petit J.L."/>
            <person name="Porcel B.M."/>
            <person name="Poulsen N."/>
            <person name="Robison M."/>
            <person name="Rychlewski L."/>
            <person name="Rynearson T.A."/>
            <person name="Schmutz J."/>
            <person name="Shapiro H."/>
            <person name="Siaut M."/>
            <person name="Stanley M."/>
            <person name="Sussman M.R."/>
            <person name="Taylor A.R."/>
            <person name="Vardi A."/>
            <person name="von Dassow P."/>
            <person name="Vyverman W."/>
            <person name="Willis A."/>
            <person name="Wyrwicz L.S."/>
            <person name="Rokhsar D.S."/>
            <person name="Weissenbach J."/>
            <person name="Armbrust E.V."/>
            <person name="Green B.R."/>
            <person name="Van de Peer Y."/>
            <person name="Grigoriev I.V."/>
        </authorList>
    </citation>
    <scope>NUCLEOTIDE SEQUENCE [LARGE SCALE GENOMIC DNA]</scope>
    <source>
        <strain evidence="2 3">CCAP 1055/1</strain>
    </source>
</reference>
<dbReference type="EMBL" id="CM000615">
    <property type="protein sequence ID" value="EEC46785.1"/>
    <property type="molecule type" value="Genomic_DNA"/>
</dbReference>
<dbReference type="InterPro" id="IPR007307">
    <property type="entry name" value="Ltv1"/>
</dbReference>
<dbReference type="GO" id="GO:0000056">
    <property type="term" value="P:ribosomal small subunit export from nucleus"/>
    <property type="evidence" value="ECO:0007669"/>
    <property type="project" value="TreeGrafter"/>
</dbReference>
<dbReference type="eggNOG" id="KOG2637">
    <property type="taxonomic scope" value="Eukaryota"/>
</dbReference>
<evidence type="ECO:0008006" key="4">
    <source>
        <dbReference type="Google" id="ProtNLM"/>
    </source>
</evidence>
<dbReference type="AlphaFoldDB" id="B7G379"/>
<dbReference type="GO" id="GO:0005829">
    <property type="term" value="C:cytosol"/>
    <property type="evidence" value="ECO:0007669"/>
    <property type="project" value="TreeGrafter"/>
</dbReference>
<dbReference type="KEGG" id="pti:PHATRDRAFT_37596"/>
<dbReference type="GO" id="GO:0030688">
    <property type="term" value="C:preribosome, small subunit precursor"/>
    <property type="evidence" value="ECO:0007669"/>
    <property type="project" value="TreeGrafter"/>
</dbReference>
<dbReference type="GeneID" id="7202535"/>
<protein>
    <recommendedName>
        <fullName evidence="4">Protein LTV1 homolog</fullName>
    </recommendedName>
</protein>